<accession>A0A6C0EUQ3</accession>
<reference evidence="2" key="1">
    <citation type="journal article" date="2020" name="Nature">
        <title>Giant virus diversity and host interactions through global metagenomics.</title>
        <authorList>
            <person name="Schulz F."/>
            <person name="Roux S."/>
            <person name="Paez-Espino D."/>
            <person name="Jungbluth S."/>
            <person name="Walsh D.A."/>
            <person name="Denef V.J."/>
            <person name="McMahon K.D."/>
            <person name="Konstantinidis K.T."/>
            <person name="Eloe-Fadrosh E.A."/>
            <person name="Kyrpides N.C."/>
            <person name="Woyke T."/>
        </authorList>
    </citation>
    <scope>NUCLEOTIDE SEQUENCE</scope>
    <source>
        <strain evidence="2">GVMAG-M-3300009155-2</strain>
    </source>
</reference>
<dbReference type="GO" id="GO:0120053">
    <property type="term" value="F:ribitol beta-1,4-xylosyltransferase activity"/>
    <property type="evidence" value="ECO:0007669"/>
    <property type="project" value="InterPro"/>
</dbReference>
<protein>
    <recommendedName>
        <fullName evidence="1">RXYLT1 C-terminal domain-containing protein</fullName>
    </recommendedName>
</protein>
<dbReference type="Pfam" id="PF24785">
    <property type="entry name" value="RXYLT1_C"/>
    <property type="match status" value="1"/>
</dbReference>
<dbReference type="PANTHER" id="PTHR15576:SF1">
    <property type="entry name" value="RIBITOL-5-PHOSPHATE XYLOSYLTRANSFERASE 1"/>
    <property type="match status" value="1"/>
</dbReference>
<dbReference type="PANTHER" id="PTHR15576">
    <property type="entry name" value="RIBITOL-5-PHOSPHATE XYLOSYLTRANSFERASE 1"/>
    <property type="match status" value="1"/>
</dbReference>
<evidence type="ECO:0000259" key="1">
    <source>
        <dbReference type="Pfam" id="PF24785"/>
    </source>
</evidence>
<dbReference type="InterPro" id="IPR057538">
    <property type="entry name" value="RXYLT1_C"/>
</dbReference>
<dbReference type="GO" id="GO:0035269">
    <property type="term" value="P:protein O-linked glycosylation via mannose"/>
    <property type="evidence" value="ECO:0007669"/>
    <property type="project" value="InterPro"/>
</dbReference>
<sequence length="223" mass="26363">MSDTKHIYNQITLRKWQKIYKDPLSLIVQASKMDGSDSWQPFPIGMQYSYINNYKKQDKIQIGNHDFTVLTCFNTHTDSTRRPTNGRISIQNTLLQNNIINKCIEANEYFDNLPNYKFVISPEGNGIDCHRHYEALIAGCIPIIEDNAEIRKKYEGCPILYTKDYSEITNEYLLEQYKKMIDYEYDFSKLFLSYYDDEKQKDIKTCGNYWTSTITGVYFYKNI</sequence>
<organism evidence="2">
    <name type="scientific">viral metagenome</name>
    <dbReference type="NCBI Taxonomy" id="1070528"/>
    <lineage>
        <taxon>unclassified sequences</taxon>
        <taxon>metagenomes</taxon>
        <taxon>organismal metagenomes</taxon>
    </lineage>
</organism>
<name>A0A6C0EUQ3_9ZZZZ</name>
<dbReference type="GO" id="GO:0005794">
    <property type="term" value="C:Golgi apparatus"/>
    <property type="evidence" value="ECO:0007669"/>
    <property type="project" value="TreeGrafter"/>
</dbReference>
<dbReference type="EMBL" id="MN738915">
    <property type="protein sequence ID" value="QHT31015.1"/>
    <property type="molecule type" value="Genomic_DNA"/>
</dbReference>
<feature type="domain" description="RXYLT1 C-terminal" evidence="1">
    <location>
        <begin position="106"/>
        <end position="181"/>
    </location>
</feature>
<proteinExistence type="predicted"/>
<dbReference type="InterPro" id="IPR055286">
    <property type="entry name" value="RXYLT1-like"/>
</dbReference>
<dbReference type="AlphaFoldDB" id="A0A6C0EUQ3"/>
<evidence type="ECO:0000313" key="2">
    <source>
        <dbReference type="EMBL" id="QHT31015.1"/>
    </source>
</evidence>